<keyword evidence="6" id="KW-1185">Reference proteome</keyword>
<gene>
    <name evidence="5" type="ORF">C3E79_07185</name>
</gene>
<dbReference type="OrthoDB" id="4145676at2"/>
<dbReference type="Proteomes" id="UP000244754">
    <property type="component" value="Chromosome"/>
</dbReference>
<accession>A0A2S0WEW3</accession>
<evidence type="ECO:0000256" key="1">
    <source>
        <dbReference type="ARBA" id="ARBA00022603"/>
    </source>
</evidence>
<sequence>MSAIDSELIYDAQQIIEHLDPLPGSVARIAVQEGLLSSKEPVSVAETQERLGIDKHSVRSFLAVLRDIGLITIAPGWDTYRTSGVGALFAEQSDPFGIQALFGDTPIATSFWNTDNILDTLRQSRENHRVSVDRWDSFDSSALAAQRAAFEAQPMVGQLPFMSDPFWEGVSTVLDLGGGIGLRSAALSALNPHLHITVQDIYPESESVEGIGYRQASFFEDVPTGYDAYLLCQILEDWTDKQVVTLLQEVRDSAGSDGIVAIASHEYSVFADGDYGVTALRLYNGMVAPARSREDVTTLCTSAGLTLIASHEYTEETNQRPYLNIYRT</sequence>
<evidence type="ECO:0000313" key="6">
    <source>
        <dbReference type="Proteomes" id="UP000244754"/>
    </source>
</evidence>
<evidence type="ECO:0000313" key="5">
    <source>
        <dbReference type="EMBL" id="AWB84290.1"/>
    </source>
</evidence>
<dbReference type="GO" id="GO:0008171">
    <property type="term" value="F:O-methyltransferase activity"/>
    <property type="evidence" value="ECO:0007669"/>
    <property type="project" value="InterPro"/>
</dbReference>
<dbReference type="InterPro" id="IPR029063">
    <property type="entry name" value="SAM-dependent_MTases_sf"/>
</dbReference>
<dbReference type="AlphaFoldDB" id="A0A2S0WEW3"/>
<dbReference type="PANTHER" id="PTHR43712">
    <property type="entry name" value="PUTATIVE (AFU_ORTHOLOGUE AFUA_4G14580)-RELATED"/>
    <property type="match status" value="1"/>
</dbReference>
<proteinExistence type="predicted"/>
<organism evidence="5 6">
    <name type="scientific">Corynebacterium liangguodongii</name>
    <dbReference type="NCBI Taxonomy" id="2079535"/>
    <lineage>
        <taxon>Bacteria</taxon>
        <taxon>Bacillati</taxon>
        <taxon>Actinomycetota</taxon>
        <taxon>Actinomycetes</taxon>
        <taxon>Mycobacteriales</taxon>
        <taxon>Corynebacteriaceae</taxon>
        <taxon>Corynebacterium</taxon>
    </lineage>
</organism>
<dbReference type="GO" id="GO:0032259">
    <property type="term" value="P:methylation"/>
    <property type="evidence" value="ECO:0007669"/>
    <property type="project" value="UniProtKB-KW"/>
</dbReference>
<reference evidence="6" key="1">
    <citation type="submission" date="2018-01" db="EMBL/GenBank/DDBJ databases">
        <authorList>
            <person name="Li J."/>
        </authorList>
    </citation>
    <scope>NUCLEOTIDE SEQUENCE [LARGE SCALE GENOMIC DNA]</scope>
    <source>
        <strain evidence="6">2184</strain>
    </source>
</reference>
<dbReference type="PANTHER" id="PTHR43712:SF2">
    <property type="entry name" value="O-METHYLTRANSFERASE CICE"/>
    <property type="match status" value="1"/>
</dbReference>
<name>A0A2S0WEW3_9CORY</name>
<feature type="domain" description="O-methyltransferase C-terminal" evidence="4">
    <location>
        <begin position="167"/>
        <end position="265"/>
    </location>
</feature>
<keyword evidence="2" id="KW-0808">Transferase</keyword>
<dbReference type="Gene3D" id="3.40.50.150">
    <property type="entry name" value="Vaccinia Virus protein VP39"/>
    <property type="match status" value="1"/>
</dbReference>
<dbReference type="SUPFAM" id="SSF53335">
    <property type="entry name" value="S-adenosyl-L-methionine-dependent methyltransferases"/>
    <property type="match status" value="1"/>
</dbReference>
<evidence type="ECO:0000256" key="3">
    <source>
        <dbReference type="ARBA" id="ARBA00022691"/>
    </source>
</evidence>
<dbReference type="Pfam" id="PF00891">
    <property type="entry name" value="Methyltransf_2"/>
    <property type="match status" value="1"/>
</dbReference>
<dbReference type="KEGG" id="clia:C3E79_07185"/>
<dbReference type="RefSeq" id="WP_108404299.1">
    <property type="nucleotide sequence ID" value="NZ_CP026948.1"/>
</dbReference>
<evidence type="ECO:0000259" key="4">
    <source>
        <dbReference type="Pfam" id="PF00891"/>
    </source>
</evidence>
<evidence type="ECO:0000256" key="2">
    <source>
        <dbReference type="ARBA" id="ARBA00022679"/>
    </source>
</evidence>
<keyword evidence="3" id="KW-0949">S-adenosyl-L-methionine</keyword>
<keyword evidence="1" id="KW-0489">Methyltransferase</keyword>
<dbReference type="EMBL" id="CP026948">
    <property type="protein sequence ID" value="AWB84290.1"/>
    <property type="molecule type" value="Genomic_DNA"/>
</dbReference>
<protein>
    <recommendedName>
        <fullName evidence="4">O-methyltransferase C-terminal domain-containing protein</fullName>
    </recommendedName>
</protein>
<dbReference type="InterPro" id="IPR001077">
    <property type="entry name" value="COMT_C"/>
</dbReference>
<dbReference type="InterPro" id="IPR036390">
    <property type="entry name" value="WH_DNA-bd_sf"/>
</dbReference>
<dbReference type="SUPFAM" id="SSF46785">
    <property type="entry name" value="Winged helix' DNA-binding domain"/>
    <property type="match status" value="1"/>
</dbReference>